<dbReference type="Pfam" id="PF00800">
    <property type="entry name" value="PDT"/>
    <property type="match status" value="1"/>
</dbReference>
<evidence type="ECO:0000259" key="4">
    <source>
        <dbReference type="Pfam" id="PF01842"/>
    </source>
</evidence>
<dbReference type="InterPro" id="IPR002912">
    <property type="entry name" value="ACT_dom"/>
</dbReference>
<dbReference type="NCBIfam" id="NF008865">
    <property type="entry name" value="PRK11898.1"/>
    <property type="match status" value="1"/>
</dbReference>
<dbReference type="GO" id="GO:0003849">
    <property type="term" value="F:3-deoxy-7-phosphoheptulonate synthase activity"/>
    <property type="evidence" value="ECO:0007669"/>
    <property type="project" value="UniProtKB-EC"/>
</dbReference>
<dbReference type="Pfam" id="PF00793">
    <property type="entry name" value="DAHP_synth_1"/>
    <property type="match status" value="1"/>
</dbReference>
<dbReference type="SUPFAM" id="SSF51569">
    <property type="entry name" value="Aldolase"/>
    <property type="match status" value="1"/>
</dbReference>
<sequence length="645" mass="69972">MIVILSKNISTQDKERVRIYLKDRGFSVREQNLGADEIIGATGKGVADMKELALLPGVERVAATSKPYELASRETHPEDTIVTVGNVKIGGSRITVIAGPCAVESKEQIMETACRVRESGAVMLRGGAYKPRTSPYAFQGLGMQGLEFMKAAGEANGMPIVTEVVSPELALQMSELTDMFQIGARNMQNYELLKKVGSLGKPVLLKRGPSATIEEWLLSAEYLLASGTKDVVFCERGIRTFETYTRNTLDISAISVVKKLSHLPVIVDPSHAVGIRDKVSSAGLAAIAAGADGLTVEVHPRPDEAFSDGPQSLYPEQFEKLMRDIEALAPVVGKELLRTPKPHHVSQSAGASPALSSGATIFETLPVAFAGESGAYAEQALMRAFGDDAQKKQTNSFKEVFDAVLDGTVCAGVIPVENSLAGSIHENYDLFLRYPDVAMVGELTLRIVHCLIADERTSIDAIKIIRSHPQAFAQCKEFLDKYPDWTLEPCNNTAVAVASIAREGALKVAAIASESAARANGLKILREGIETNPLNYTRFAIISRRVEEKAPIPPSLGTDRANKASLVFSVSDEPGSLFACLQIMSERGINLSKLESRPIQGKPWEYLFYIDVSIPDTAQIFDEAIAELKKKTKDFHFLGSYRAVI</sequence>
<proteinExistence type="predicted"/>
<dbReference type="InterPro" id="IPR013785">
    <property type="entry name" value="Aldolase_TIM"/>
</dbReference>
<evidence type="ECO:0000259" key="3">
    <source>
        <dbReference type="Pfam" id="PF00800"/>
    </source>
</evidence>
<name>A0A806KJH5_9BACT</name>
<feature type="domain" description="DAHP synthetase I/KDSA" evidence="2">
    <location>
        <begin position="86"/>
        <end position="322"/>
    </location>
</feature>
<dbReference type="GO" id="GO:0016832">
    <property type="term" value="F:aldehyde-lyase activity"/>
    <property type="evidence" value="ECO:0007669"/>
    <property type="project" value="InterPro"/>
</dbReference>
<dbReference type="EC" id="2.5.1.54" evidence="5"/>
<dbReference type="Gene3D" id="3.40.190.10">
    <property type="entry name" value="Periplasmic binding protein-like II"/>
    <property type="match status" value="2"/>
</dbReference>
<dbReference type="NCBIfam" id="TIGR01361">
    <property type="entry name" value="DAHP_synth_Bsub"/>
    <property type="match status" value="1"/>
</dbReference>
<organism evidence="5">
    <name type="scientific">uncultured bacterium contig00010</name>
    <dbReference type="NCBI Taxonomy" id="1181502"/>
    <lineage>
        <taxon>Bacteria</taxon>
        <taxon>environmental samples</taxon>
    </lineage>
</organism>
<feature type="domain" description="ACT" evidence="4">
    <location>
        <begin position="565"/>
        <end position="620"/>
    </location>
</feature>
<dbReference type="CDD" id="cd13631">
    <property type="entry name" value="PBP2_Ct-PDT_like"/>
    <property type="match status" value="1"/>
</dbReference>
<dbReference type="Gene3D" id="3.30.70.1140">
    <property type="entry name" value="Phospho-2-dehydro-3-deoxyheptonate aldolase, domain 1"/>
    <property type="match status" value="1"/>
</dbReference>
<dbReference type="PANTHER" id="PTHR43018">
    <property type="entry name" value="PHOSPHO-2-DEHYDRO-3-DEOXYHEPTONATE ALDOLASE"/>
    <property type="match status" value="1"/>
</dbReference>
<dbReference type="PROSITE" id="PS00858">
    <property type="entry name" value="PREPHENATE_DEHYDR_2"/>
    <property type="match status" value="1"/>
</dbReference>
<dbReference type="InterPro" id="IPR052899">
    <property type="entry name" value="Class-I_DAHP_synthase"/>
</dbReference>
<keyword evidence="1 5" id="KW-0808">Transferase</keyword>
<dbReference type="NCBIfam" id="NF006421">
    <property type="entry name" value="PRK08673.1"/>
    <property type="match status" value="1"/>
</dbReference>
<dbReference type="Gene3D" id="3.30.70.260">
    <property type="match status" value="1"/>
</dbReference>
<evidence type="ECO:0000313" key="5">
    <source>
        <dbReference type="EMBL" id="AGS51580.1"/>
    </source>
</evidence>
<dbReference type="EMBL" id="JQ844165">
    <property type="protein sequence ID" value="AGS51580.1"/>
    <property type="molecule type" value="Genomic_DNA"/>
</dbReference>
<accession>A0A806KJH5</accession>
<evidence type="ECO:0000256" key="1">
    <source>
        <dbReference type="ARBA" id="ARBA00022679"/>
    </source>
</evidence>
<dbReference type="GO" id="GO:0004664">
    <property type="term" value="F:prephenate dehydratase activity"/>
    <property type="evidence" value="ECO:0007669"/>
    <property type="project" value="InterPro"/>
</dbReference>
<dbReference type="UniPathway" id="UPA00121">
    <property type="reaction ID" value="UER00345"/>
</dbReference>
<dbReference type="Pfam" id="PF01842">
    <property type="entry name" value="ACT"/>
    <property type="match status" value="1"/>
</dbReference>
<feature type="domain" description="Prephenate dehydratase" evidence="3">
    <location>
        <begin position="367"/>
        <end position="545"/>
    </location>
</feature>
<protein>
    <submittedName>
        <fullName evidence="5">2-keto-3-deoxy-D-arabino-heptulosonate-7-phosphate synthase I beta</fullName>
        <ecNumber evidence="5">2.5.1.54</ecNumber>
    </submittedName>
</protein>
<dbReference type="InterPro" id="IPR006218">
    <property type="entry name" value="DAHP1/KDSA"/>
</dbReference>
<dbReference type="Gene3D" id="3.20.20.70">
    <property type="entry name" value="Aldolase class I"/>
    <property type="match status" value="1"/>
</dbReference>
<dbReference type="InterPro" id="IPR006268">
    <property type="entry name" value="DAHP_syn_2"/>
</dbReference>
<evidence type="ECO:0000259" key="2">
    <source>
        <dbReference type="Pfam" id="PF00793"/>
    </source>
</evidence>
<dbReference type="CDD" id="cd04905">
    <property type="entry name" value="ACT_CM-PDT"/>
    <property type="match status" value="1"/>
</dbReference>
<dbReference type="PANTHER" id="PTHR43018:SF2">
    <property type="entry name" value="PHOSPHO-2-DEHYDRO-3-DEOXYHEPTONATE ALDOLASE"/>
    <property type="match status" value="1"/>
</dbReference>
<dbReference type="InterPro" id="IPR045865">
    <property type="entry name" value="ACT-like_dom_sf"/>
</dbReference>
<dbReference type="InterPro" id="IPR018528">
    <property type="entry name" value="Preph_deHydtase_CS"/>
</dbReference>
<dbReference type="SUPFAM" id="SSF53850">
    <property type="entry name" value="Periplasmic binding protein-like II"/>
    <property type="match status" value="1"/>
</dbReference>
<dbReference type="SUPFAM" id="SSF55021">
    <property type="entry name" value="ACT-like"/>
    <property type="match status" value="1"/>
</dbReference>
<dbReference type="AlphaFoldDB" id="A0A806KJH5"/>
<dbReference type="GO" id="GO:0009094">
    <property type="term" value="P:L-phenylalanine biosynthetic process"/>
    <property type="evidence" value="ECO:0007669"/>
    <property type="project" value="UniProtKB-UniPathway"/>
</dbReference>
<reference evidence="5" key="1">
    <citation type="submission" date="2012-03" db="EMBL/GenBank/DDBJ databases">
        <title>Functional metagenomics reveals considerable lignocellulase gene clusters in the gut microbiome of a wood-feeding higher termite.</title>
        <authorList>
            <person name="Liu N."/>
        </authorList>
    </citation>
    <scope>NUCLEOTIDE SEQUENCE</scope>
</reference>
<dbReference type="InterPro" id="IPR001086">
    <property type="entry name" value="Preph_deHydtase"/>
</dbReference>
<dbReference type="NCBIfam" id="NF009239">
    <property type="entry name" value="PRK12595.1"/>
    <property type="match status" value="1"/>
</dbReference>